<dbReference type="PROSITE" id="PS01031">
    <property type="entry name" value="SHSP"/>
    <property type="match status" value="1"/>
</dbReference>
<dbReference type="InterPro" id="IPR008978">
    <property type="entry name" value="HSP20-like_chaperone"/>
</dbReference>
<dbReference type="Pfam" id="PF00011">
    <property type="entry name" value="HSP20"/>
    <property type="match status" value="1"/>
</dbReference>
<evidence type="ECO:0000313" key="4">
    <source>
        <dbReference type="EMBL" id="SDN29681.1"/>
    </source>
</evidence>
<dbReference type="AlphaFoldDB" id="A0A1H0A8W0"/>
<feature type="domain" description="SHSP" evidence="3">
    <location>
        <begin position="30"/>
        <end position="144"/>
    </location>
</feature>
<sequence length="144" mass="16797">MRDLFPVTNDFRFPDSAFDNFFNGLFQPNPAMQIKLPKVDIEDSENTYIITADFPGMVKEDINITYDNDVLTIAAQHKQEKEEKDENKHYIRKERSSSTFSRQFIIRNIKKDQIEAAFTDGILKVTLPKLEAKVIEDSHRIDIK</sequence>
<accession>A0A1H0A8W0</accession>
<dbReference type="Proteomes" id="UP000199309">
    <property type="component" value="Unassembled WGS sequence"/>
</dbReference>
<reference evidence="4 5" key="1">
    <citation type="submission" date="2016-10" db="EMBL/GenBank/DDBJ databases">
        <authorList>
            <person name="de Groot N.N."/>
        </authorList>
    </citation>
    <scope>NUCLEOTIDE SEQUENCE [LARGE SCALE GENOMIC DNA]</scope>
    <source>
        <strain evidence="4 5">DSM 16981</strain>
    </source>
</reference>
<evidence type="ECO:0000259" key="3">
    <source>
        <dbReference type="PROSITE" id="PS01031"/>
    </source>
</evidence>
<evidence type="ECO:0000256" key="2">
    <source>
        <dbReference type="RuleBase" id="RU003616"/>
    </source>
</evidence>
<dbReference type="PANTHER" id="PTHR11527">
    <property type="entry name" value="HEAT-SHOCK PROTEIN 20 FAMILY MEMBER"/>
    <property type="match status" value="1"/>
</dbReference>
<dbReference type="InterPro" id="IPR031107">
    <property type="entry name" value="Small_HSP"/>
</dbReference>
<organism evidence="4 5">
    <name type="scientific">Megasphaera paucivorans</name>
    <dbReference type="NCBI Taxonomy" id="349095"/>
    <lineage>
        <taxon>Bacteria</taxon>
        <taxon>Bacillati</taxon>
        <taxon>Bacillota</taxon>
        <taxon>Negativicutes</taxon>
        <taxon>Veillonellales</taxon>
        <taxon>Veillonellaceae</taxon>
        <taxon>Megasphaera</taxon>
    </lineage>
</organism>
<dbReference type="Gene3D" id="2.60.40.790">
    <property type="match status" value="1"/>
</dbReference>
<dbReference type="STRING" id="349095.SAMN05660299_02476"/>
<name>A0A1H0A8W0_9FIRM</name>
<gene>
    <name evidence="4" type="ORF">SAMN05660299_02476</name>
</gene>
<dbReference type="SUPFAM" id="SSF49764">
    <property type="entry name" value="HSP20-like chaperones"/>
    <property type="match status" value="1"/>
</dbReference>
<dbReference type="EMBL" id="FNHQ01000036">
    <property type="protein sequence ID" value="SDN29681.1"/>
    <property type="molecule type" value="Genomic_DNA"/>
</dbReference>
<dbReference type="CDD" id="cd06471">
    <property type="entry name" value="ACD_LpsHSP_like"/>
    <property type="match status" value="1"/>
</dbReference>
<protein>
    <submittedName>
        <fullName evidence="4">HSP20 family protein</fullName>
    </submittedName>
</protein>
<keyword evidence="5" id="KW-1185">Reference proteome</keyword>
<comment type="similarity">
    <text evidence="1 2">Belongs to the small heat shock protein (HSP20) family.</text>
</comment>
<evidence type="ECO:0000313" key="5">
    <source>
        <dbReference type="Proteomes" id="UP000199309"/>
    </source>
</evidence>
<dbReference type="InterPro" id="IPR002068">
    <property type="entry name" value="A-crystallin/Hsp20_dom"/>
</dbReference>
<proteinExistence type="inferred from homology"/>
<evidence type="ECO:0000256" key="1">
    <source>
        <dbReference type="PROSITE-ProRule" id="PRU00285"/>
    </source>
</evidence>
<dbReference type="RefSeq" id="WP_176762978.1">
    <property type="nucleotide sequence ID" value="NZ_FNHQ01000036.1"/>
</dbReference>